<protein>
    <recommendedName>
        <fullName evidence="4">DUF4258 domain-containing protein</fullName>
    </recommendedName>
</protein>
<dbReference type="EMBL" id="CP002536">
    <property type="protein sequence ID" value="ADY26162.1"/>
    <property type="molecule type" value="Genomic_DNA"/>
</dbReference>
<organism evidence="2 3">
    <name type="scientific">Deinococcus proteolyticus (strain ATCC 35074 / DSM 20540 / JCM 6276 / NBRC 101906 / NCIMB 13154 / VKM Ac-1939 / CCM 2703 / MRP)</name>
    <dbReference type="NCBI Taxonomy" id="693977"/>
    <lineage>
        <taxon>Bacteria</taxon>
        <taxon>Thermotogati</taxon>
        <taxon>Deinococcota</taxon>
        <taxon>Deinococci</taxon>
        <taxon>Deinococcales</taxon>
        <taxon>Deinococcaceae</taxon>
        <taxon>Deinococcus</taxon>
    </lineage>
</organism>
<sequence>MTSPSSTMPLKVLQSLRSELARAEKRERRDRREAQAQAAAKDRPKAVKPQREKELEGIDLNAHSLARAHERLRDAVLFSRFDVKPHAVGHARAEGFLEHDIIDVLMRGRVRAVYPEERRWLVCGYFEACRVRLPLHVVVEHHADGWLDIVTAFVPKNPHHIISRQRLAVMLRYDDEKIQARTAVAGNRVGHRSKGRWR</sequence>
<feature type="compositionally biased region" description="Basic and acidic residues" evidence="1">
    <location>
        <begin position="19"/>
        <end position="54"/>
    </location>
</feature>
<feature type="region of interest" description="Disordered" evidence="1">
    <location>
        <begin position="1"/>
        <end position="54"/>
    </location>
</feature>
<reference evidence="3" key="1">
    <citation type="submission" date="2011-02" db="EMBL/GenBank/DDBJ databases">
        <title>The complete sequence of chromosome of Deinococcus proteolyticus DSM 20540.</title>
        <authorList>
            <consortium name="US DOE Joint Genome Institute (JGI-PGF)"/>
            <person name="Lucas S."/>
            <person name="Copeland A."/>
            <person name="Lapidus A."/>
            <person name="Bruce D."/>
            <person name="Goodwin L."/>
            <person name="Pitluck S."/>
            <person name="Kyrpides N."/>
            <person name="Mavromatis K."/>
            <person name="Pagani I."/>
            <person name="Ivanova N."/>
            <person name="Ovchinnikova G."/>
            <person name="Zeytun A."/>
            <person name="Detter J.C."/>
            <person name="Han C."/>
            <person name="Land M."/>
            <person name="Hauser L."/>
            <person name="Markowitz V."/>
            <person name="Cheng J.-F."/>
            <person name="Hugenholtz P."/>
            <person name="Woyke T."/>
            <person name="Wu D."/>
            <person name="Pukall R."/>
            <person name="Steenblock K."/>
            <person name="Brambilla E."/>
            <person name="Klenk H.-P."/>
            <person name="Eisen J.A."/>
        </authorList>
    </citation>
    <scope>NUCLEOTIDE SEQUENCE [LARGE SCALE GENOMIC DNA]</scope>
    <source>
        <strain evidence="3">ATCC 35074 / DSM 20540 / JCM 6276 / NBRC 101906 / NCIMB 13154 / VKM Ac-1939 / CCM 2703 / MRP</strain>
    </source>
</reference>
<dbReference type="InterPro" id="IPR025354">
    <property type="entry name" value="DUF4258"/>
</dbReference>
<accession>F0RN20</accession>
<dbReference type="eggNOG" id="ENOG503013C">
    <property type="taxonomic scope" value="Bacteria"/>
</dbReference>
<gene>
    <name evidence="2" type="ordered locus">Deipr_1006</name>
</gene>
<proteinExistence type="predicted"/>
<evidence type="ECO:0000313" key="2">
    <source>
        <dbReference type="EMBL" id="ADY26162.1"/>
    </source>
</evidence>
<evidence type="ECO:0008006" key="4">
    <source>
        <dbReference type="Google" id="ProtNLM"/>
    </source>
</evidence>
<dbReference type="AlphaFoldDB" id="F0RN20"/>
<dbReference type="HOGENOM" id="CLU_093780_0_0_0"/>
<dbReference type="RefSeq" id="WP_013614771.1">
    <property type="nucleotide sequence ID" value="NC_015161.1"/>
</dbReference>
<keyword evidence="3" id="KW-1185">Reference proteome</keyword>
<dbReference type="Proteomes" id="UP000007718">
    <property type="component" value="Chromosome"/>
</dbReference>
<reference evidence="2 3" key="2">
    <citation type="journal article" date="2012" name="Stand. Genomic Sci.">
        <title>Complete genome sequence of the orange-red pigmented, radioresistant Deinococcus proteolyticus type strain (MRP(T)).</title>
        <authorList>
            <person name="Copeland A."/>
            <person name="Zeytun A."/>
            <person name="Yassawong M."/>
            <person name="Nolan M."/>
            <person name="Lucas S."/>
            <person name="Hammon N."/>
            <person name="Deshpande S."/>
            <person name="Cheng J.F."/>
            <person name="Han C."/>
            <person name="Tapia R."/>
            <person name="Goodwin L.A."/>
            <person name="Pitluck S."/>
            <person name="Mavromatis K."/>
            <person name="Liolios K."/>
            <person name="Pagani I."/>
            <person name="Ivanova N."/>
            <person name="Mikhailova N."/>
            <person name="Pati A."/>
            <person name="Chen A."/>
            <person name="Palaniappan K."/>
            <person name="Land M."/>
            <person name="Hauser L."/>
            <person name="Jeffries C.D."/>
            <person name="Brambilla E.M."/>
            <person name="Rohde M."/>
            <person name="Sikorski J."/>
            <person name="Pukall R."/>
            <person name="Goker M."/>
            <person name="Detter J.C."/>
            <person name="Woyke T."/>
            <person name="Bristow J."/>
            <person name="Eisen J.A."/>
            <person name="Markowitz V."/>
            <person name="Hugenholtz P."/>
            <person name="Kyrpides N.C."/>
            <person name="Klenk H.P."/>
            <person name="Lapidus A."/>
        </authorList>
    </citation>
    <scope>NUCLEOTIDE SEQUENCE [LARGE SCALE GENOMIC DNA]</scope>
    <source>
        <strain evidence="3">ATCC 35074 / DSM 20540 / JCM 6276 / NBRC 101906 / NCIMB 13154 / VKM Ac-1939 / CCM 2703 / MRP</strain>
    </source>
</reference>
<dbReference type="Pfam" id="PF14076">
    <property type="entry name" value="DUF4258"/>
    <property type="match status" value="1"/>
</dbReference>
<name>F0RN20_DEIPM</name>
<evidence type="ECO:0000313" key="3">
    <source>
        <dbReference type="Proteomes" id="UP000007718"/>
    </source>
</evidence>
<evidence type="ECO:0000256" key="1">
    <source>
        <dbReference type="SAM" id="MobiDB-lite"/>
    </source>
</evidence>
<dbReference type="KEGG" id="dpt:Deipr_1006"/>
<dbReference type="STRING" id="693977.Deipr_1006"/>